<proteinExistence type="predicted"/>
<reference evidence="1 2" key="1">
    <citation type="journal article" date="2015" name="Nature">
        <title>rRNA introns, odd ribosomes, and small enigmatic genomes across a large radiation of phyla.</title>
        <authorList>
            <person name="Brown C.T."/>
            <person name="Hug L.A."/>
            <person name="Thomas B.C."/>
            <person name="Sharon I."/>
            <person name="Castelle C.J."/>
            <person name="Singh A."/>
            <person name="Wilkins M.J."/>
            <person name="Williams K.H."/>
            <person name="Banfield J.F."/>
        </authorList>
    </citation>
    <scope>NUCLEOTIDE SEQUENCE [LARGE SCALE GENOMIC DNA]</scope>
</reference>
<dbReference type="Proteomes" id="UP000034778">
    <property type="component" value="Unassembled WGS sequence"/>
</dbReference>
<evidence type="ECO:0000313" key="2">
    <source>
        <dbReference type="Proteomes" id="UP000034778"/>
    </source>
</evidence>
<dbReference type="STRING" id="1618566.UR35_C0002G0007"/>
<evidence type="ECO:0000313" key="1">
    <source>
        <dbReference type="EMBL" id="KKP45174.1"/>
    </source>
</evidence>
<organism evidence="1 2">
    <name type="scientific">Candidatus Woesebacteria bacterium GW2011_GWB1_33_22</name>
    <dbReference type="NCBI Taxonomy" id="1618566"/>
    <lineage>
        <taxon>Bacteria</taxon>
        <taxon>Candidatus Woeseibacteriota</taxon>
    </lineage>
</organism>
<accession>A0A0F9ZM17</accession>
<protein>
    <submittedName>
        <fullName evidence="1">Uncharacterized protein</fullName>
    </submittedName>
</protein>
<name>A0A0F9ZM17_9BACT</name>
<sequence>MSADQPKFPHLANCTYWDKGTCAEVGCRAQALMNNSVDLGNSAEANSIRNQIENDAKSANCGATPLVRPKFKKP</sequence>
<comment type="caution">
    <text evidence="1">The sequence shown here is derived from an EMBL/GenBank/DDBJ whole genome shotgun (WGS) entry which is preliminary data.</text>
</comment>
<gene>
    <name evidence="1" type="ORF">UR35_C0002G0007</name>
</gene>
<dbReference type="EMBL" id="LBOW01000002">
    <property type="protein sequence ID" value="KKP45174.1"/>
    <property type="molecule type" value="Genomic_DNA"/>
</dbReference>
<dbReference type="AlphaFoldDB" id="A0A0F9ZM17"/>